<keyword evidence="1" id="KW-0812">Transmembrane</keyword>
<evidence type="ECO:0000313" key="3">
    <source>
        <dbReference type="Proteomes" id="UP000823937"/>
    </source>
</evidence>
<organism evidence="2 3">
    <name type="scientific">Candidatus Pseudogracilibacillus intestinigallinarum</name>
    <dbReference type="NCBI Taxonomy" id="2838742"/>
    <lineage>
        <taxon>Bacteria</taxon>
        <taxon>Bacillati</taxon>
        <taxon>Bacillota</taxon>
        <taxon>Bacilli</taxon>
        <taxon>Bacillales</taxon>
        <taxon>Bacillaceae</taxon>
        <taxon>Pseudogracilibacillus</taxon>
    </lineage>
</organism>
<dbReference type="AlphaFoldDB" id="A0A9D1PMF9"/>
<dbReference type="Proteomes" id="UP000823937">
    <property type="component" value="Unassembled WGS sequence"/>
</dbReference>
<keyword evidence="1" id="KW-1133">Transmembrane helix</keyword>
<dbReference type="InterPro" id="IPR048136">
    <property type="entry name" value="STM3941-like"/>
</dbReference>
<name>A0A9D1PMF9_9BACI</name>
<reference evidence="2" key="1">
    <citation type="journal article" date="2021" name="PeerJ">
        <title>Extensive microbial diversity within the chicken gut microbiome revealed by metagenomics and culture.</title>
        <authorList>
            <person name="Gilroy R."/>
            <person name="Ravi A."/>
            <person name="Getino M."/>
            <person name="Pursley I."/>
            <person name="Horton D.L."/>
            <person name="Alikhan N.F."/>
            <person name="Baker D."/>
            <person name="Gharbi K."/>
            <person name="Hall N."/>
            <person name="Watson M."/>
            <person name="Adriaenssens E.M."/>
            <person name="Foster-Nyarko E."/>
            <person name="Jarju S."/>
            <person name="Secka A."/>
            <person name="Antonio M."/>
            <person name="Oren A."/>
            <person name="Chaudhuri R.R."/>
            <person name="La Ragione R."/>
            <person name="Hildebrand F."/>
            <person name="Pallen M.J."/>
        </authorList>
    </citation>
    <scope>NUCLEOTIDE SEQUENCE</scope>
    <source>
        <strain evidence="2">CHK169-2315</strain>
    </source>
</reference>
<proteinExistence type="predicted"/>
<protein>
    <submittedName>
        <fullName evidence="2">Uncharacterized protein</fullName>
    </submittedName>
</protein>
<dbReference type="NCBIfam" id="NF041635">
    <property type="entry name" value="STM3941_fam"/>
    <property type="match status" value="1"/>
</dbReference>
<feature type="transmembrane region" description="Helical" evidence="1">
    <location>
        <begin position="12"/>
        <end position="33"/>
    </location>
</feature>
<evidence type="ECO:0000256" key="1">
    <source>
        <dbReference type="SAM" id="Phobius"/>
    </source>
</evidence>
<feature type="transmembrane region" description="Helical" evidence="1">
    <location>
        <begin position="39"/>
        <end position="63"/>
    </location>
</feature>
<accession>A0A9D1PMF9</accession>
<gene>
    <name evidence="2" type="ORF">H9895_05130</name>
</gene>
<comment type="caution">
    <text evidence="2">The sequence shown here is derived from an EMBL/GenBank/DDBJ whole genome shotgun (WGS) entry which is preliminary data.</text>
</comment>
<reference evidence="2" key="2">
    <citation type="submission" date="2021-04" db="EMBL/GenBank/DDBJ databases">
        <authorList>
            <person name="Gilroy R."/>
        </authorList>
    </citation>
    <scope>NUCLEOTIDE SEQUENCE</scope>
    <source>
        <strain evidence="2">CHK169-2315</strain>
    </source>
</reference>
<keyword evidence="1" id="KW-0472">Membrane</keyword>
<evidence type="ECO:0000313" key="2">
    <source>
        <dbReference type="EMBL" id="HIV74450.1"/>
    </source>
</evidence>
<sequence length="175" mass="20437">MSPFIIYQNKLKLLVLLLGSFIFIILGFIFLFLDLELTYSPSIIKGIGFISILFFGACFLVIFKKTIEHKPALIIDENGITDHSTALQVGLVKWNEIKDIQFTTFSRQHFLSIYTYDKDLIINRTNAFQKTMNQMNKKLMDSQINIPYKNLKCDPVQLGEAINYFWEEFYKNELV</sequence>
<dbReference type="EMBL" id="DXHX01000074">
    <property type="protein sequence ID" value="HIV74450.1"/>
    <property type="molecule type" value="Genomic_DNA"/>
</dbReference>